<keyword evidence="3" id="KW-1185">Reference proteome</keyword>
<feature type="compositionally biased region" description="Acidic residues" evidence="1">
    <location>
        <begin position="128"/>
        <end position="137"/>
    </location>
</feature>
<feature type="region of interest" description="Disordered" evidence="1">
    <location>
        <begin position="90"/>
        <end position="137"/>
    </location>
</feature>
<organism evidence="2 3">
    <name type="scientific">Phytophthora cactorum</name>
    <dbReference type="NCBI Taxonomy" id="29920"/>
    <lineage>
        <taxon>Eukaryota</taxon>
        <taxon>Sar</taxon>
        <taxon>Stramenopiles</taxon>
        <taxon>Oomycota</taxon>
        <taxon>Peronosporomycetes</taxon>
        <taxon>Peronosporales</taxon>
        <taxon>Peronosporaceae</taxon>
        <taxon>Phytophthora</taxon>
    </lineage>
</organism>
<dbReference type="Proteomes" id="UP000251314">
    <property type="component" value="Unassembled WGS sequence"/>
</dbReference>
<dbReference type="AlphaFoldDB" id="A0A329RMY0"/>
<feature type="compositionally biased region" description="Basic and acidic residues" evidence="1">
    <location>
        <begin position="186"/>
        <end position="202"/>
    </location>
</feature>
<reference evidence="2 3" key="1">
    <citation type="submission" date="2018-01" db="EMBL/GenBank/DDBJ databases">
        <title>Draft genome of the strawberry crown rot pathogen Phytophthora cactorum.</title>
        <authorList>
            <person name="Armitage A.D."/>
            <person name="Lysoe E."/>
            <person name="Nellist C.F."/>
            <person name="Harrison R.J."/>
            <person name="Brurberg M.B."/>
        </authorList>
    </citation>
    <scope>NUCLEOTIDE SEQUENCE [LARGE SCALE GENOMIC DNA]</scope>
    <source>
        <strain evidence="2 3">10300</strain>
    </source>
</reference>
<proteinExistence type="predicted"/>
<dbReference type="EMBL" id="MJFZ01000721">
    <property type="protein sequence ID" value="RAW25701.1"/>
    <property type="molecule type" value="Genomic_DNA"/>
</dbReference>
<evidence type="ECO:0000313" key="3">
    <source>
        <dbReference type="Proteomes" id="UP000251314"/>
    </source>
</evidence>
<gene>
    <name evidence="2" type="ORF">PC110_g17884</name>
</gene>
<evidence type="ECO:0000313" key="2">
    <source>
        <dbReference type="EMBL" id="RAW25701.1"/>
    </source>
</evidence>
<sequence length="272" mass="29370">MHPGETCVDFAAGLRDVIGQNRVRERVLLAHLYRCFDKTTRMLVKQLDPPPATFEEGVDKATELDKEMAGPDDGRPRRYVATVRPAMATLRYKPPETSGNGWRRSRSKEGGSDATSIDAVASWGASSTEEDTDSETVETSEEVVQLGNELNVNMLAGLGSTAKRQTRAAPSDEVTMAVAALDVERPTRRQRQGDDAHADLAQRRRQQAEGVQTGGERTQVRLVQQAPGSTTTGTTGTDAETNVTANDGLPAAVMYVDGEKLAGKLTEEADTP</sequence>
<accession>A0A329RMY0</accession>
<dbReference type="VEuPathDB" id="FungiDB:PC110_g17884"/>
<evidence type="ECO:0000256" key="1">
    <source>
        <dbReference type="SAM" id="MobiDB-lite"/>
    </source>
</evidence>
<feature type="region of interest" description="Disordered" evidence="1">
    <location>
        <begin position="186"/>
        <end position="244"/>
    </location>
</feature>
<protein>
    <submittedName>
        <fullName evidence="2">Uncharacterized protein</fullName>
    </submittedName>
</protein>
<name>A0A329RMY0_9STRA</name>
<dbReference type="OrthoDB" id="125199at2759"/>
<comment type="caution">
    <text evidence="2">The sequence shown here is derived from an EMBL/GenBank/DDBJ whole genome shotgun (WGS) entry which is preliminary data.</text>
</comment>